<evidence type="ECO:0000259" key="3">
    <source>
        <dbReference type="PROSITE" id="PS51037"/>
    </source>
</evidence>
<comment type="caution">
    <text evidence="4">The sequence shown here is derived from an EMBL/GenBank/DDBJ whole genome shotgun (WGS) entry which is preliminary data.</text>
</comment>
<accession>A0ABD0SN57</accession>
<dbReference type="AlphaFoldDB" id="A0ABD0SN57"/>
<keyword evidence="1 2" id="KW-0539">Nucleus</keyword>
<reference evidence="6 7" key="1">
    <citation type="submission" date="2024-06" db="EMBL/GenBank/DDBJ databases">
        <title>A chromosome-level genome assembly of beet webworm, Loxostege sticticalis.</title>
        <authorList>
            <person name="Zhang Y."/>
        </authorList>
    </citation>
    <scope>NUCLEOTIDE SEQUENCE [LARGE SCALE GENOMIC DNA]</scope>
    <source>
        <strain evidence="5">AQ026</strain>
        <strain evidence="4">AQ028</strain>
        <tissue evidence="4">Male pupae</tissue>
        <tissue evidence="5">Whole body</tissue>
    </source>
</reference>
<feature type="domain" description="YEATS" evidence="3">
    <location>
        <begin position="9"/>
        <end position="147"/>
    </location>
</feature>
<organism evidence="4 7">
    <name type="scientific">Loxostege sticticalis</name>
    <name type="common">Beet webworm moth</name>
    <dbReference type="NCBI Taxonomy" id="481309"/>
    <lineage>
        <taxon>Eukaryota</taxon>
        <taxon>Metazoa</taxon>
        <taxon>Ecdysozoa</taxon>
        <taxon>Arthropoda</taxon>
        <taxon>Hexapoda</taxon>
        <taxon>Insecta</taxon>
        <taxon>Pterygota</taxon>
        <taxon>Neoptera</taxon>
        <taxon>Endopterygota</taxon>
        <taxon>Lepidoptera</taxon>
        <taxon>Glossata</taxon>
        <taxon>Ditrysia</taxon>
        <taxon>Pyraloidea</taxon>
        <taxon>Crambidae</taxon>
        <taxon>Pyraustinae</taxon>
        <taxon>Loxostege</taxon>
    </lineage>
</organism>
<proteinExistence type="predicted"/>
<dbReference type="GO" id="GO:0005634">
    <property type="term" value="C:nucleus"/>
    <property type="evidence" value="ECO:0007669"/>
    <property type="project" value="UniProtKB-SubCell"/>
</dbReference>
<dbReference type="CDD" id="cd16906">
    <property type="entry name" value="YEATS_AF-9_like"/>
    <property type="match status" value="1"/>
</dbReference>
<evidence type="ECO:0000313" key="7">
    <source>
        <dbReference type="Proteomes" id="UP001549921"/>
    </source>
</evidence>
<dbReference type="PANTHER" id="PTHR47827">
    <property type="entry name" value="AHD DOMAIN-CONTAINING PROTEIN"/>
    <property type="match status" value="1"/>
</dbReference>
<evidence type="ECO:0000256" key="2">
    <source>
        <dbReference type="PROSITE-ProRule" id="PRU00376"/>
    </source>
</evidence>
<evidence type="ECO:0000313" key="6">
    <source>
        <dbReference type="Proteomes" id="UP001549920"/>
    </source>
</evidence>
<dbReference type="Proteomes" id="UP001549921">
    <property type="component" value="Unassembled WGS sequence"/>
</dbReference>
<protein>
    <recommendedName>
        <fullName evidence="3">YEATS domain-containing protein</fullName>
    </recommendedName>
</protein>
<gene>
    <name evidence="5" type="ORF">ABMA27_005624</name>
    <name evidence="4" type="ORF">ABMA28_005824</name>
</gene>
<name>A0ABD0SN57_LOXSC</name>
<evidence type="ECO:0000256" key="1">
    <source>
        <dbReference type="ARBA" id="ARBA00023242"/>
    </source>
</evidence>
<dbReference type="EMBL" id="JBEDNZ010000018">
    <property type="protein sequence ID" value="KAL0821217.1"/>
    <property type="molecule type" value="Genomic_DNA"/>
</dbReference>
<dbReference type="InterPro" id="IPR055129">
    <property type="entry name" value="YEATS_dom"/>
</dbReference>
<evidence type="ECO:0000313" key="4">
    <source>
        <dbReference type="EMBL" id="KAL0821217.1"/>
    </source>
</evidence>
<dbReference type="InterPro" id="IPR038704">
    <property type="entry name" value="YEAST_sf"/>
</dbReference>
<dbReference type="EMBL" id="JBEUOH010000018">
    <property type="protein sequence ID" value="KAL0870677.1"/>
    <property type="molecule type" value="Genomic_DNA"/>
</dbReference>
<sequence length="283" mass="32169">MTEGLLAQHDKPMCVRIWLEVGHACEPRRSALGRALALDWRLWVRGARGRDISAFVHKVVFYLHPSSAFVYPKRVLQEPPYEIQESGTVSIDIPIHVYLKYSSEPKKIRLRYSLEIENQAKSSTETRRVYYDLENPPEQLCRALMKSGGEVVARVGSRAGRLVVLPGGASDRSKGIKPKKYKFVEPVHCKHLHKKIKPYVLEEICSKCGESTHADFRKQLQSVGVTEDEVARVSQLYLAYTSYEKSVDALTLPPLTDPIYRPPELPPALREALETVKIDFMVQ</sequence>
<comment type="subcellular location">
    <subcellularLocation>
        <location evidence="2">Nucleus</location>
    </subcellularLocation>
</comment>
<evidence type="ECO:0000313" key="5">
    <source>
        <dbReference type="EMBL" id="KAL0870677.1"/>
    </source>
</evidence>
<keyword evidence="6" id="KW-1185">Reference proteome</keyword>
<dbReference type="Pfam" id="PF03366">
    <property type="entry name" value="YEATS"/>
    <property type="match status" value="1"/>
</dbReference>
<dbReference type="InterPro" id="IPR052790">
    <property type="entry name" value="YEATS_domain"/>
</dbReference>
<dbReference type="Gene3D" id="2.60.40.1970">
    <property type="entry name" value="YEATS domain"/>
    <property type="match status" value="1"/>
</dbReference>
<dbReference type="Proteomes" id="UP001549920">
    <property type="component" value="Unassembled WGS sequence"/>
</dbReference>
<dbReference type="PANTHER" id="PTHR47827:SF3">
    <property type="entry name" value="AF-9 ANC1 HOMOLOGY DOMAIN-CONTAINING PROTEIN"/>
    <property type="match status" value="1"/>
</dbReference>
<dbReference type="PROSITE" id="PS51037">
    <property type="entry name" value="YEATS"/>
    <property type="match status" value="1"/>
</dbReference>